<protein>
    <submittedName>
        <fullName evidence="2">Cell surface lipoprotein</fullName>
    </submittedName>
</protein>
<dbReference type="AlphaFoldDB" id="A0A0E3S534"/>
<sequence>MKGNILVLLLVFVFLFASGCAGKDAGPASDESNTPAQEAGVTEQEGNVPLGTGDEHIVRLENYGVAKPSELEVPKGDLISWRSDKRQGNYVLISEDGLFSDETLSYRVPFVYTFNNTGTYRFIVKDISETSNMPEMNVTIRVS</sequence>
<organism evidence="2 3">
    <name type="scientific">Methanosarcina lacustris Z-7289</name>
    <dbReference type="NCBI Taxonomy" id="1434111"/>
    <lineage>
        <taxon>Archaea</taxon>
        <taxon>Methanobacteriati</taxon>
        <taxon>Methanobacteriota</taxon>
        <taxon>Stenosarchaea group</taxon>
        <taxon>Methanomicrobia</taxon>
        <taxon>Methanosarcinales</taxon>
        <taxon>Methanosarcinaceae</taxon>
        <taxon>Methanosarcina</taxon>
    </lineage>
</organism>
<dbReference type="PROSITE" id="PS51257">
    <property type="entry name" value="PROKAR_LIPOPROTEIN"/>
    <property type="match status" value="1"/>
</dbReference>
<dbReference type="GeneID" id="24807817"/>
<evidence type="ECO:0000313" key="2">
    <source>
        <dbReference type="EMBL" id="AKB76209.1"/>
    </source>
</evidence>
<name>A0A0E3S534_9EURY</name>
<dbReference type="RefSeq" id="WP_048128304.1">
    <property type="nucleotide sequence ID" value="NZ_CP009515.1"/>
</dbReference>
<evidence type="ECO:0000256" key="1">
    <source>
        <dbReference type="SAM" id="MobiDB-lite"/>
    </source>
</evidence>
<dbReference type="Gene3D" id="2.60.40.420">
    <property type="entry name" value="Cupredoxins - blue copper proteins"/>
    <property type="match status" value="1"/>
</dbReference>
<evidence type="ECO:0000313" key="3">
    <source>
        <dbReference type="Proteomes" id="UP000033072"/>
    </source>
</evidence>
<keyword evidence="2" id="KW-0449">Lipoprotein</keyword>
<dbReference type="KEGG" id="mls:MSLAZ_2948"/>
<dbReference type="HOGENOM" id="CLU_113179_0_0_2"/>
<dbReference type="PANTHER" id="PTHR36507:SF1">
    <property type="entry name" value="BLL1555 PROTEIN"/>
    <property type="match status" value="1"/>
</dbReference>
<feature type="region of interest" description="Disordered" evidence="1">
    <location>
        <begin position="26"/>
        <end position="51"/>
    </location>
</feature>
<keyword evidence="3" id="KW-1185">Reference proteome</keyword>
<dbReference type="SUPFAM" id="SSF49503">
    <property type="entry name" value="Cupredoxins"/>
    <property type="match status" value="1"/>
</dbReference>
<dbReference type="PATRIC" id="fig|1434111.4.peg.3895"/>
<dbReference type="OrthoDB" id="137625at2157"/>
<accession>A0A0E3S534</accession>
<dbReference type="Proteomes" id="UP000033072">
    <property type="component" value="Chromosome"/>
</dbReference>
<gene>
    <name evidence="2" type="ORF">MSLAZ_2948</name>
</gene>
<dbReference type="PANTHER" id="PTHR36507">
    <property type="entry name" value="BLL1555 PROTEIN"/>
    <property type="match status" value="1"/>
</dbReference>
<dbReference type="InterPro" id="IPR052721">
    <property type="entry name" value="ET_Amicyanin"/>
</dbReference>
<dbReference type="EMBL" id="CP009515">
    <property type="protein sequence ID" value="AKB76209.1"/>
    <property type="molecule type" value="Genomic_DNA"/>
</dbReference>
<reference evidence="2 3" key="1">
    <citation type="submission" date="2014-07" db="EMBL/GenBank/DDBJ databases">
        <title>Methanogenic archaea and the global carbon cycle.</title>
        <authorList>
            <person name="Henriksen J.R."/>
            <person name="Luke J."/>
            <person name="Reinhart S."/>
            <person name="Benedict M.N."/>
            <person name="Youngblut N.D."/>
            <person name="Metcalf M.E."/>
            <person name="Whitaker R.J."/>
            <person name="Metcalf W.W."/>
        </authorList>
    </citation>
    <scope>NUCLEOTIDE SEQUENCE [LARGE SCALE GENOMIC DNA]</scope>
    <source>
        <strain evidence="2 3">Z-7289</strain>
    </source>
</reference>
<dbReference type="STRING" id="1434111.MSLAZ_2948"/>
<proteinExistence type="predicted"/>
<dbReference type="InterPro" id="IPR008972">
    <property type="entry name" value="Cupredoxin"/>
</dbReference>